<proteinExistence type="predicted"/>
<dbReference type="PaxDb" id="2903-EOD24866"/>
<reference evidence="5" key="1">
    <citation type="journal article" date="2013" name="Nature">
        <title>Pan genome of the phytoplankton Emiliania underpins its global distribution.</title>
        <authorList>
            <person name="Read B.A."/>
            <person name="Kegel J."/>
            <person name="Klute M.J."/>
            <person name="Kuo A."/>
            <person name="Lefebvre S.C."/>
            <person name="Maumus F."/>
            <person name="Mayer C."/>
            <person name="Miller J."/>
            <person name="Monier A."/>
            <person name="Salamov A."/>
            <person name="Young J."/>
            <person name="Aguilar M."/>
            <person name="Claverie J.M."/>
            <person name="Frickenhaus S."/>
            <person name="Gonzalez K."/>
            <person name="Herman E.K."/>
            <person name="Lin Y.C."/>
            <person name="Napier J."/>
            <person name="Ogata H."/>
            <person name="Sarno A.F."/>
            <person name="Shmutz J."/>
            <person name="Schroeder D."/>
            <person name="de Vargas C."/>
            <person name="Verret F."/>
            <person name="von Dassow P."/>
            <person name="Valentin K."/>
            <person name="Van de Peer Y."/>
            <person name="Wheeler G."/>
            <person name="Dacks J.B."/>
            <person name="Delwiche C.F."/>
            <person name="Dyhrman S.T."/>
            <person name="Glockner G."/>
            <person name="John U."/>
            <person name="Richards T."/>
            <person name="Worden A.Z."/>
            <person name="Zhang X."/>
            <person name="Grigoriev I.V."/>
            <person name="Allen A.E."/>
            <person name="Bidle K."/>
            <person name="Borodovsky M."/>
            <person name="Bowler C."/>
            <person name="Brownlee C."/>
            <person name="Cock J.M."/>
            <person name="Elias M."/>
            <person name="Gladyshev V.N."/>
            <person name="Groth M."/>
            <person name="Guda C."/>
            <person name="Hadaegh A."/>
            <person name="Iglesias-Rodriguez M.D."/>
            <person name="Jenkins J."/>
            <person name="Jones B.M."/>
            <person name="Lawson T."/>
            <person name="Leese F."/>
            <person name="Lindquist E."/>
            <person name="Lobanov A."/>
            <person name="Lomsadze A."/>
            <person name="Malik S.B."/>
            <person name="Marsh M.E."/>
            <person name="Mackinder L."/>
            <person name="Mock T."/>
            <person name="Mueller-Roeber B."/>
            <person name="Pagarete A."/>
            <person name="Parker M."/>
            <person name="Probert I."/>
            <person name="Quesneville H."/>
            <person name="Raines C."/>
            <person name="Rensing S.A."/>
            <person name="Riano-Pachon D.M."/>
            <person name="Richier S."/>
            <person name="Rokitta S."/>
            <person name="Shiraiwa Y."/>
            <person name="Soanes D.M."/>
            <person name="van der Giezen M."/>
            <person name="Wahlund T.M."/>
            <person name="Williams B."/>
            <person name="Wilson W."/>
            <person name="Wolfe G."/>
            <person name="Wurch L.L."/>
        </authorList>
    </citation>
    <scope>NUCLEOTIDE SEQUENCE</scope>
</reference>
<evidence type="ECO:0008006" key="6">
    <source>
        <dbReference type="Google" id="ProtNLM"/>
    </source>
</evidence>
<dbReference type="HOGENOM" id="CLU_1381283_0_0_1"/>
<evidence type="ECO:0000256" key="1">
    <source>
        <dbReference type="SAM" id="MobiDB-lite"/>
    </source>
</evidence>
<dbReference type="Pfam" id="PF00249">
    <property type="entry name" value="Myb_DNA-binding"/>
    <property type="match status" value="1"/>
</dbReference>
<sequence>MPAAGASDSVPPLRGGYVGGYKQMNIKESEFEWLRGYLQREESTQKHSMGEASDSSETGSTTDMTDISFEPVAHAPVKAIVLDSPIHSEPRTESRSSTDPDTAYKRRRKVGWTSTEDLAILASARRLGTQWNRIAAQLPGRTADAVRNRWHRLQKSHSLGDTEEGRAALDALLIACGFDKDWVPPNLEAGGPYPGDEV</sequence>
<feature type="domain" description="Myb-like" evidence="2">
    <location>
        <begin position="104"/>
        <end position="154"/>
    </location>
</feature>
<organism evidence="4 5">
    <name type="scientific">Emiliania huxleyi (strain CCMP1516)</name>
    <dbReference type="NCBI Taxonomy" id="280463"/>
    <lineage>
        <taxon>Eukaryota</taxon>
        <taxon>Haptista</taxon>
        <taxon>Haptophyta</taxon>
        <taxon>Prymnesiophyceae</taxon>
        <taxon>Isochrysidales</taxon>
        <taxon>Noelaerhabdaceae</taxon>
        <taxon>Emiliania</taxon>
    </lineage>
</organism>
<dbReference type="InterPro" id="IPR009057">
    <property type="entry name" value="Homeodomain-like_sf"/>
</dbReference>
<protein>
    <recommendedName>
        <fullName evidence="6">Myb-like domain-containing protein</fullName>
    </recommendedName>
</protein>
<dbReference type="SMART" id="SM00717">
    <property type="entry name" value="SANT"/>
    <property type="match status" value="1"/>
</dbReference>
<dbReference type="PROSITE" id="PS51294">
    <property type="entry name" value="HTH_MYB"/>
    <property type="match status" value="1"/>
</dbReference>
<keyword evidence="5" id="KW-1185">Reference proteome</keyword>
<dbReference type="CDD" id="cd00167">
    <property type="entry name" value="SANT"/>
    <property type="match status" value="1"/>
</dbReference>
<feature type="compositionally biased region" description="Basic and acidic residues" evidence="1">
    <location>
        <begin position="86"/>
        <end position="104"/>
    </location>
</feature>
<evidence type="ECO:0000259" key="2">
    <source>
        <dbReference type="PROSITE" id="PS50090"/>
    </source>
</evidence>
<accession>A0A0D3JMY1</accession>
<feature type="compositionally biased region" description="Polar residues" evidence="1">
    <location>
        <begin position="53"/>
        <end position="65"/>
    </location>
</feature>
<dbReference type="Gene3D" id="1.10.10.60">
    <property type="entry name" value="Homeodomain-like"/>
    <property type="match status" value="1"/>
</dbReference>
<dbReference type="PROSITE" id="PS50090">
    <property type="entry name" value="MYB_LIKE"/>
    <property type="match status" value="1"/>
</dbReference>
<dbReference type="Proteomes" id="UP000013827">
    <property type="component" value="Unassembled WGS sequence"/>
</dbReference>
<dbReference type="GeneID" id="17270454"/>
<evidence type="ECO:0000313" key="4">
    <source>
        <dbReference type="EnsemblProtists" id="EOD24866"/>
    </source>
</evidence>
<dbReference type="EnsemblProtists" id="EOD24866">
    <property type="protein sequence ID" value="EOD24866"/>
    <property type="gene ID" value="EMIHUDRAFT_457661"/>
</dbReference>
<reference evidence="4" key="2">
    <citation type="submission" date="2024-10" db="UniProtKB">
        <authorList>
            <consortium name="EnsemblProtists"/>
        </authorList>
    </citation>
    <scope>IDENTIFICATION</scope>
</reference>
<dbReference type="KEGG" id="ehx:EMIHUDRAFT_457661"/>
<feature type="region of interest" description="Disordered" evidence="1">
    <location>
        <begin position="81"/>
        <end position="108"/>
    </location>
</feature>
<feature type="domain" description="HTH myb-type" evidence="3">
    <location>
        <begin position="105"/>
        <end position="158"/>
    </location>
</feature>
<dbReference type="InterPro" id="IPR017930">
    <property type="entry name" value="Myb_dom"/>
</dbReference>
<feature type="region of interest" description="Disordered" evidence="1">
    <location>
        <begin position="42"/>
        <end position="69"/>
    </location>
</feature>
<dbReference type="InterPro" id="IPR001005">
    <property type="entry name" value="SANT/Myb"/>
</dbReference>
<name>A0A0D3JMY1_EMIH1</name>
<dbReference type="SUPFAM" id="SSF46689">
    <property type="entry name" value="Homeodomain-like"/>
    <property type="match status" value="1"/>
</dbReference>
<dbReference type="AlphaFoldDB" id="A0A0D3JMY1"/>
<dbReference type="RefSeq" id="XP_005777295.1">
    <property type="nucleotide sequence ID" value="XM_005777238.1"/>
</dbReference>
<evidence type="ECO:0000259" key="3">
    <source>
        <dbReference type="PROSITE" id="PS51294"/>
    </source>
</evidence>
<evidence type="ECO:0000313" key="5">
    <source>
        <dbReference type="Proteomes" id="UP000013827"/>
    </source>
</evidence>